<proteinExistence type="predicted"/>
<reference evidence="1 2" key="1">
    <citation type="submission" date="2022-10" db="EMBL/GenBank/DDBJ databases">
        <title>Pararhodobacter sp. nov., isolated from marine algae.</title>
        <authorList>
            <person name="Choi B.J."/>
            <person name="Kim J.M."/>
            <person name="Lee J.K."/>
            <person name="Choi D.G."/>
            <person name="Jeon C.O."/>
        </authorList>
    </citation>
    <scope>NUCLEOTIDE SEQUENCE [LARGE SCALE GENOMIC DNA]</scope>
    <source>
        <strain evidence="1 2">ZQ420</strain>
    </source>
</reference>
<dbReference type="GO" id="GO:0003677">
    <property type="term" value="F:DNA binding"/>
    <property type="evidence" value="ECO:0007669"/>
    <property type="project" value="UniProtKB-KW"/>
</dbReference>
<comment type="caution">
    <text evidence="1">The sequence shown here is derived from an EMBL/GenBank/DDBJ whole genome shotgun (WGS) entry which is preliminary data.</text>
</comment>
<dbReference type="Proteomes" id="UP001208938">
    <property type="component" value="Unassembled WGS sequence"/>
</dbReference>
<dbReference type="SUPFAM" id="SSF142906">
    <property type="entry name" value="YjbR-like"/>
    <property type="match status" value="1"/>
</dbReference>
<dbReference type="InterPro" id="IPR038056">
    <property type="entry name" value="YjbR-like_sf"/>
</dbReference>
<evidence type="ECO:0000313" key="2">
    <source>
        <dbReference type="Proteomes" id="UP001208938"/>
    </source>
</evidence>
<dbReference type="EMBL" id="JAPDFL010000001">
    <property type="protein sequence ID" value="MCW1931638.1"/>
    <property type="molecule type" value="Genomic_DNA"/>
</dbReference>
<name>A0ABT3GVR1_9RHOB</name>
<keyword evidence="2" id="KW-1185">Reference proteome</keyword>
<keyword evidence="1" id="KW-0238">DNA-binding</keyword>
<gene>
    <name evidence="1" type="ORF">OKW52_05020</name>
</gene>
<dbReference type="RefSeq" id="WP_264504734.1">
    <property type="nucleotide sequence ID" value="NZ_JAPDFL010000001.1"/>
</dbReference>
<dbReference type="InterPro" id="IPR058532">
    <property type="entry name" value="YjbR/MT2646/Rv2570-like"/>
</dbReference>
<evidence type="ECO:0000313" key="1">
    <source>
        <dbReference type="EMBL" id="MCW1931638.1"/>
    </source>
</evidence>
<accession>A0ABT3GVR1</accession>
<organism evidence="1 2">
    <name type="scientific">Pararhodobacter zhoushanensis</name>
    <dbReference type="NCBI Taxonomy" id="2479545"/>
    <lineage>
        <taxon>Bacteria</taxon>
        <taxon>Pseudomonadati</taxon>
        <taxon>Pseudomonadota</taxon>
        <taxon>Alphaproteobacteria</taxon>
        <taxon>Rhodobacterales</taxon>
        <taxon>Paracoccaceae</taxon>
        <taxon>Pararhodobacter</taxon>
    </lineage>
</organism>
<dbReference type="Pfam" id="PF04237">
    <property type="entry name" value="YjbR"/>
    <property type="match status" value="1"/>
</dbReference>
<sequence length="118" mass="13689">MIHSYAELRAFALSLNLPQVEDSTGWGNPCLKAHGKMWVWWSPYADAAVFKCDFDEREMLLQADPDTFTLHPHYTNHRFILVKAGHIDPTWAAPRLTQTWRALAPKRWLKSWDATLPN</sequence>
<protein>
    <submittedName>
        <fullName evidence="1">MmcQ/YjbR family DNA-binding protein</fullName>
    </submittedName>
</protein>